<dbReference type="Proteomes" id="UP000660454">
    <property type="component" value="Unassembled WGS sequence"/>
</dbReference>
<keyword evidence="6" id="KW-1185">Reference proteome</keyword>
<dbReference type="Gene3D" id="3.40.190.10">
    <property type="entry name" value="Periplasmic binding protein-like II"/>
    <property type="match status" value="1"/>
</dbReference>
<dbReference type="SUPFAM" id="SSF53850">
    <property type="entry name" value="Periplasmic binding protein-like II"/>
    <property type="match status" value="1"/>
</dbReference>
<dbReference type="InterPro" id="IPR006059">
    <property type="entry name" value="SBP"/>
</dbReference>
<dbReference type="PANTHER" id="PTHR43649:SF31">
    <property type="entry name" value="SN-GLYCEROL-3-PHOSPHATE-BINDING PERIPLASMIC PROTEIN UGPB"/>
    <property type="match status" value="1"/>
</dbReference>
<evidence type="ECO:0000256" key="1">
    <source>
        <dbReference type="ARBA" id="ARBA00004196"/>
    </source>
</evidence>
<evidence type="ECO:0000313" key="5">
    <source>
        <dbReference type="EMBL" id="GIH64581.1"/>
    </source>
</evidence>
<evidence type="ECO:0000313" key="6">
    <source>
        <dbReference type="Proteomes" id="UP000660454"/>
    </source>
</evidence>
<keyword evidence="4" id="KW-0732">Signal</keyword>
<comment type="subcellular location">
    <subcellularLocation>
        <location evidence="1">Cell envelope</location>
    </subcellularLocation>
</comment>
<keyword evidence="5" id="KW-0762">Sugar transport</keyword>
<sequence length="444" mass="47968">MLRGLGVLTAGSLLAACGVPTGSDKPAALGSSAAPSAGADVRGQVTLWMRDDDLLKVFRTVVPAFNARYPNVKVDLKGVDINSKLPPALISGAGLPDGSFWEDDQIGQHGEHLYDLTALMAKYRDDTIQFKLDVLTQGGRLVGVPWDTDPGLLYYNDAVLSGAGVDPASLTDYDALLDAARAIKAKNPKARPIPLEQDDTLGMMWYTMFLNQQQGHGLVDPSGNLTLDGEASRRALTWIKTVVDEGLGARQKFASTAQITMLDEQIISLVPWAIWFIFIPQSGLKKTTGQWRVANLPAWTQGGARSGLMGGSSFVIPAKAKNPELAWLFYEFAVYDPEGYRKVFSKNSVYPTGLNTVVPSVKSALDPAKPLVERLPQLGGVDNWAISTKAALDIPAGYTAPTWYGQAAKYLGANLQRLMDGKMSVDEVISRSTADIKKNLIDRN</sequence>
<dbReference type="PANTHER" id="PTHR43649">
    <property type="entry name" value="ARABINOSE-BINDING PROTEIN-RELATED"/>
    <property type="match status" value="1"/>
</dbReference>
<reference evidence="5 6" key="1">
    <citation type="submission" date="2021-01" db="EMBL/GenBank/DDBJ databases">
        <title>Whole genome shotgun sequence of Microbispora siamensis NBRC 104113.</title>
        <authorList>
            <person name="Komaki H."/>
            <person name="Tamura T."/>
        </authorList>
    </citation>
    <scope>NUCLEOTIDE SEQUENCE [LARGE SCALE GENOMIC DNA]</scope>
    <source>
        <strain evidence="5 6">NBRC 104113</strain>
    </source>
</reference>
<comment type="caution">
    <text evidence="5">The sequence shown here is derived from an EMBL/GenBank/DDBJ whole genome shotgun (WGS) entry which is preliminary data.</text>
</comment>
<evidence type="ECO:0000256" key="3">
    <source>
        <dbReference type="ARBA" id="ARBA00022448"/>
    </source>
</evidence>
<dbReference type="InterPro" id="IPR050490">
    <property type="entry name" value="Bact_solute-bd_prot1"/>
</dbReference>
<evidence type="ECO:0000256" key="2">
    <source>
        <dbReference type="ARBA" id="ARBA00008520"/>
    </source>
</evidence>
<dbReference type="PROSITE" id="PS51257">
    <property type="entry name" value="PROKAR_LIPOPROTEIN"/>
    <property type="match status" value="1"/>
</dbReference>
<dbReference type="RefSeq" id="WP_204050800.1">
    <property type="nucleotide sequence ID" value="NZ_BOOF01000032.1"/>
</dbReference>
<protein>
    <submittedName>
        <fullName evidence="5">Sugar transporter</fullName>
    </submittedName>
</protein>
<evidence type="ECO:0000256" key="4">
    <source>
        <dbReference type="ARBA" id="ARBA00022729"/>
    </source>
</evidence>
<keyword evidence="3" id="KW-0813">Transport</keyword>
<accession>A0ABQ4GT12</accession>
<comment type="similarity">
    <text evidence="2">Belongs to the bacterial solute-binding protein 1 family.</text>
</comment>
<dbReference type="EMBL" id="BOOF01000032">
    <property type="protein sequence ID" value="GIH64581.1"/>
    <property type="molecule type" value="Genomic_DNA"/>
</dbReference>
<gene>
    <name evidence="5" type="ORF">Msi02_53980</name>
</gene>
<dbReference type="Pfam" id="PF01547">
    <property type="entry name" value="SBP_bac_1"/>
    <property type="match status" value="1"/>
</dbReference>
<name>A0ABQ4GT12_9ACTN</name>
<proteinExistence type="inferred from homology"/>
<organism evidence="5 6">
    <name type="scientific">Microbispora siamensis</name>
    <dbReference type="NCBI Taxonomy" id="564413"/>
    <lineage>
        <taxon>Bacteria</taxon>
        <taxon>Bacillati</taxon>
        <taxon>Actinomycetota</taxon>
        <taxon>Actinomycetes</taxon>
        <taxon>Streptosporangiales</taxon>
        <taxon>Streptosporangiaceae</taxon>
        <taxon>Microbispora</taxon>
    </lineage>
</organism>